<keyword evidence="4" id="KW-0378">Hydrolase</keyword>
<dbReference type="SUPFAM" id="SSF52540">
    <property type="entry name" value="P-loop containing nucleoside triphosphate hydrolases"/>
    <property type="match status" value="2"/>
</dbReference>
<dbReference type="Pfam" id="PF00271">
    <property type="entry name" value="Helicase_C"/>
    <property type="match status" value="1"/>
</dbReference>
<proteinExistence type="predicted"/>
<feature type="compositionally biased region" description="Basic and acidic residues" evidence="2">
    <location>
        <begin position="1121"/>
        <end position="1134"/>
    </location>
</feature>
<sequence length="1134" mass="131345">MFDDDDDYPLLCSLEEINEKTKEVKKAAIFNKRTIKKIEKIKNVKTANEALIASLNEFGEIRLDYMQSIYNSDINKIIEELQGQIFLDPLLANENDITIGWITQDEYLSGNVREKLNIAKEYSKKYPQKYLYNVKALESAQPEKLEAADIDIRLGTTWIDVQDIESFIYETLKTPNYYKNSEDNTYEKDEIRVHYNEKNAEWNITNKGKDSSVSATETYGTSRINAYKIIEESLNLKSVLIRDRVEDGDKVKYVVNSKETMLAREKQNLIKQEFKDWLFKDPGRRNKYVEYYNEQFNNTRLREYDGSHLTFPGMNPEIKLRKHQINAIARTLYGGNTLLAHCVGAGKSFEMIASSMEKKRMGLAKKSILVVPNHLTGQMGNEFLKLYPSANILVTTKKDFEKHNRKKFISRIATGDYDAIIIGHSQFEKIAVSNERQEIMINNQIDQITEAIREAKENDGEKWSIKQMEKFKKKLEIQLKELLDKPKDTTIEFEQLGIDSIYVDEAHNYKNCSVFSKMRNVAGINTSNAKKASDMLMKCEYIEEVSNGRGVIFATGTPISNSMSEMFVMQRFLQNKELKSKGLQHFDAWAATFGEVTTSLELAPEGTGYRMRNRFSKFTNLPELMTMFKKIADIQTPDMLDLPIPKLKDGKYKLISADPSEFTQEKMDEFVVRADAIRKAKVKPYEDNMLKITNEARLLGTDPRLLDPDAENDMNSKVNKCIEAVFKEYSESTDIKGTQIIFSDVGTPGGGKEFSLYDYIKQELIKKGMKEDEICFIHDAKTDKQKEKMFSEVRQGTKRVILGSTSKMGVGTNIQTRLVALHHLDCPYRPSDIEQREGRILRQGNICSEVNIYRYVTKDTFDSYLWQIVEQKQKFISQVMTSKVTQRNCEDIDEATLSFAEVKALATGNPLIKEKMDIDNEVARLIMLKNEHDKQKYRQQDDYLIKYPKLITATKQTLELIKKDKDIRDNNRKEYFEIVLKGNIFTERVEAGKFLKSINELKDNIIGEFNGFKLKIERSPREGDQLIVEGNLTYKIEIGHSESGNLIKLENLLDSLDRRIEKHENKILEYERNIDELKENYEKPFSYESELKEKLKRQSELNTLLNFDQKDEVIVDDGSAPEEKKQSKSKYQER</sequence>
<dbReference type="InterPro" id="IPR014001">
    <property type="entry name" value="Helicase_ATP-bd"/>
</dbReference>
<comment type="caution">
    <text evidence="4">The sequence shown here is derived from an EMBL/GenBank/DDBJ whole genome shotgun (WGS) entry which is preliminary data.</text>
</comment>
<dbReference type="InterPro" id="IPR027417">
    <property type="entry name" value="P-loop_NTPase"/>
</dbReference>
<dbReference type="InterPro" id="IPR052933">
    <property type="entry name" value="DNA_Protect_Modify"/>
</dbReference>
<protein>
    <submittedName>
        <fullName evidence="4">Superfamily II DNA and RNA helicase</fullName>
    </submittedName>
</protein>
<name>W1WMN5_9ZZZZ</name>
<feature type="domain" description="Helicase C-terminal" evidence="3">
    <location>
        <begin position="717"/>
        <end position="888"/>
    </location>
</feature>
<feature type="coiled-coil region" evidence="1">
    <location>
        <begin position="1046"/>
        <end position="1080"/>
    </location>
</feature>
<dbReference type="AlphaFoldDB" id="W1WMN5"/>
<evidence type="ECO:0000259" key="3">
    <source>
        <dbReference type="PROSITE" id="PS51194"/>
    </source>
</evidence>
<feature type="region of interest" description="Disordered" evidence="2">
    <location>
        <begin position="1115"/>
        <end position="1134"/>
    </location>
</feature>
<evidence type="ECO:0000256" key="1">
    <source>
        <dbReference type="SAM" id="Coils"/>
    </source>
</evidence>
<dbReference type="SMART" id="SM00490">
    <property type="entry name" value="HELICc"/>
    <property type="match status" value="1"/>
</dbReference>
<accession>W1WMN5</accession>
<gene>
    <name evidence="4" type="ORF">Q604_UNBC18522G0002</name>
</gene>
<dbReference type="Gene3D" id="3.40.50.300">
    <property type="entry name" value="P-loop containing nucleotide triphosphate hydrolases"/>
    <property type="match status" value="2"/>
</dbReference>
<evidence type="ECO:0000313" key="4">
    <source>
        <dbReference type="EMBL" id="ETJ19383.1"/>
    </source>
</evidence>
<dbReference type="PROSITE" id="PS51194">
    <property type="entry name" value="HELICASE_CTER"/>
    <property type="match status" value="1"/>
</dbReference>
<dbReference type="GO" id="GO:0004386">
    <property type="term" value="F:helicase activity"/>
    <property type="evidence" value="ECO:0007669"/>
    <property type="project" value="UniProtKB-KW"/>
</dbReference>
<organism evidence="4">
    <name type="scientific">human gut metagenome</name>
    <dbReference type="NCBI Taxonomy" id="408170"/>
    <lineage>
        <taxon>unclassified sequences</taxon>
        <taxon>metagenomes</taxon>
        <taxon>organismal metagenomes</taxon>
    </lineage>
</organism>
<keyword evidence="4" id="KW-0347">Helicase</keyword>
<keyword evidence="1" id="KW-0175">Coiled coil</keyword>
<dbReference type="InterPro" id="IPR001650">
    <property type="entry name" value="Helicase_C-like"/>
</dbReference>
<dbReference type="EMBL" id="AZMM01018522">
    <property type="protein sequence ID" value="ETJ19383.1"/>
    <property type="molecule type" value="Genomic_DNA"/>
</dbReference>
<keyword evidence="4" id="KW-0067">ATP-binding</keyword>
<evidence type="ECO:0000256" key="2">
    <source>
        <dbReference type="SAM" id="MobiDB-lite"/>
    </source>
</evidence>
<dbReference type="PANTHER" id="PTHR41313">
    <property type="entry name" value="ADENINE-SPECIFIC METHYLTRANSFERASE"/>
    <property type="match status" value="1"/>
</dbReference>
<reference evidence="4" key="1">
    <citation type="submission" date="2013-12" db="EMBL/GenBank/DDBJ databases">
        <title>A Varibaculum cambriense genome reconstructed from a premature infant gut community with otherwise low bacterial novelty that shifts toward anaerobic metabolism during the third week of life.</title>
        <authorList>
            <person name="Brown C.T."/>
            <person name="Sharon I."/>
            <person name="Thomas B.C."/>
            <person name="Castelle C.J."/>
            <person name="Morowitz M.J."/>
            <person name="Banfield J.F."/>
        </authorList>
    </citation>
    <scope>NUCLEOTIDE SEQUENCE</scope>
</reference>
<dbReference type="PANTHER" id="PTHR41313:SF1">
    <property type="entry name" value="DNA METHYLASE ADENINE-SPECIFIC DOMAIN-CONTAINING PROTEIN"/>
    <property type="match status" value="1"/>
</dbReference>
<keyword evidence="4" id="KW-0547">Nucleotide-binding</keyword>
<dbReference type="SMART" id="SM00487">
    <property type="entry name" value="DEXDc"/>
    <property type="match status" value="1"/>
</dbReference>